<sequence>MIDREKEYYMKTDKIKNKLTSPASRRTLWDLGIILLIVTIAVLTAYSVNGIYPFGSQSIARGDMVQQTIPAGMYYVWDVLHGKANPFFTWNSGLGMNISGAVSLGALFSPLNLFLYFSTRSYLYQFVNILMILKMIAIAYAMYFYLRKYDTERIAYVIGSVLYAFGAASLVHFQIMLVMDAAFLLPLIMIGIDRIFEDRGSLFFIVFFTMAMMVNVYTGCITLIYLLLSAGARTFLEDDRDKAIKKKWILRLGVSVVVSLLLSAVIVLPALRSIMEAPRSGDGNFLNTYMTALQAQWSDYEWSMVERMCVNMALPVAAIIGFVILAARSSGYVKKYRGHIFVVIALLLSVIIPSVELLWHGGSRASWPVRFIYVISFVLIDFAMLLYQDHRDRESKPSKTSTDRWLSVVISLVVCIAAGRIFYKIYEAYCGQAAYATLGDGFLCLLVEAVFAGIYVFLLKSHRNRLAVLVVLCAQLAVTSVVSFAPNKENSTVFSSGYLEQANNVAKNMETETEAFERIKNTDYKIDHIHYPLVLGKQAISNYWHVISPNLQPNFSALGYSINWTQLLDAGGTIFSDTLLHIQYDLSYRELPGSMYRLCENIDNGNGEQIGLYQNNLELPFAIQTDTQELAASGEKFDTQNALYQAITGSSDTLIRDVSADINGSVYSTQVGAGRKVLYFYGTNSTEQPVSILVNGEQIYIPNSDTSENISYPKDFGNGLICLGSFENETVEVQFSGDVDASLLHLGWLDYDMLKSAAESIQKDNGDITLLKQKHAGVRLKMENVTKDYVFLPISYDKGWSCKVNGKKVAIRSIDGMMSVPVEKGSDSIVLKYSPSGRKAGIAISLITLLVCLAGAYLLKKGKITQNQKGIVILSSVAYEIFGIVYAVFVAVLFAVPVLYYLKGILISTQQ</sequence>
<name>A0ABR7N0V2_9FIRM</name>
<feature type="transmembrane region" description="Helical" evidence="1">
    <location>
        <begin position="154"/>
        <end position="171"/>
    </location>
</feature>
<feature type="transmembrane region" description="Helical" evidence="1">
    <location>
        <begin position="871"/>
        <end position="902"/>
    </location>
</feature>
<feature type="transmembrane region" description="Helical" evidence="1">
    <location>
        <begin position="840"/>
        <end position="859"/>
    </location>
</feature>
<dbReference type="PANTHER" id="PTHR38454:SF1">
    <property type="entry name" value="INTEGRAL MEMBRANE PROTEIN"/>
    <property type="match status" value="1"/>
</dbReference>
<dbReference type="EMBL" id="JACRSX010000006">
    <property type="protein sequence ID" value="MBC8562261.1"/>
    <property type="molecule type" value="Genomic_DNA"/>
</dbReference>
<keyword evidence="1" id="KW-0472">Membrane</keyword>
<feature type="transmembrane region" description="Helical" evidence="1">
    <location>
        <begin position="248"/>
        <end position="271"/>
    </location>
</feature>
<evidence type="ECO:0000256" key="1">
    <source>
        <dbReference type="SAM" id="Phobius"/>
    </source>
</evidence>
<keyword evidence="1" id="KW-1133">Transmembrane helix</keyword>
<dbReference type="Pfam" id="PF09586">
    <property type="entry name" value="YfhO"/>
    <property type="match status" value="1"/>
</dbReference>
<feature type="transmembrane region" description="Helical" evidence="1">
    <location>
        <begin position="339"/>
        <end position="359"/>
    </location>
</feature>
<feature type="transmembrane region" description="Helical" evidence="1">
    <location>
        <begin position="310"/>
        <end position="327"/>
    </location>
</feature>
<dbReference type="RefSeq" id="WP_249297738.1">
    <property type="nucleotide sequence ID" value="NZ_JACRSX010000006.1"/>
</dbReference>
<reference evidence="2 3" key="1">
    <citation type="submission" date="2020-08" db="EMBL/GenBank/DDBJ databases">
        <title>Genome public.</title>
        <authorList>
            <person name="Liu C."/>
            <person name="Sun Q."/>
        </authorList>
    </citation>
    <scope>NUCLEOTIDE SEQUENCE [LARGE SCALE GENOMIC DNA]</scope>
    <source>
        <strain evidence="2 3">NSJ-37</strain>
    </source>
</reference>
<evidence type="ECO:0000313" key="3">
    <source>
        <dbReference type="Proteomes" id="UP000606193"/>
    </source>
</evidence>
<organism evidence="2 3">
    <name type="scientific">Jutongia huaianensis</name>
    <dbReference type="NCBI Taxonomy" id="2763668"/>
    <lineage>
        <taxon>Bacteria</taxon>
        <taxon>Bacillati</taxon>
        <taxon>Bacillota</taxon>
        <taxon>Clostridia</taxon>
        <taxon>Lachnospirales</taxon>
        <taxon>Lachnospiraceae</taxon>
        <taxon>Jutongia</taxon>
    </lineage>
</organism>
<feature type="transmembrane region" description="Helical" evidence="1">
    <location>
        <begin position="28"/>
        <end position="48"/>
    </location>
</feature>
<keyword evidence="3" id="KW-1185">Reference proteome</keyword>
<feature type="transmembrane region" description="Helical" evidence="1">
    <location>
        <begin position="405"/>
        <end position="423"/>
    </location>
</feature>
<dbReference type="InterPro" id="IPR018580">
    <property type="entry name" value="Uncharacterised_YfhO"/>
</dbReference>
<feature type="transmembrane region" description="Helical" evidence="1">
    <location>
        <begin position="202"/>
        <end position="228"/>
    </location>
</feature>
<dbReference type="PANTHER" id="PTHR38454">
    <property type="entry name" value="INTEGRAL MEMBRANE PROTEIN-RELATED"/>
    <property type="match status" value="1"/>
</dbReference>
<feature type="transmembrane region" description="Helical" evidence="1">
    <location>
        <begin position="435"/>
        <end position="459"/>
    </location>
</feature>
<protein>
    <submittedName>
        <fullName evidence="2">YfhO family protein</fullName>
    </submittedName>
</protein>
<gene>
    <name evidence="2" type="ORF">H8704_06410</name>
</gene>
<dbReference type="Proteomes" id="UP000606193">
    <property type="component" value="Unassembled WGS sequence"/>
</dbReference>
<keyword evidence="1" id="KW-0812">Transmembrane</keyword>
<feature type="transmembrane region" description="Helical" evidence="1">
    <location>
        <begin position="94"/>
        <end position="115"/>
    </location>
</feature>
<feature type="transmembrane region" description="Helical" evidence="1">
    <location>
        <begin position="466"/>
        <end position="485"/>
    </location>
</feature>
<comment type="caution">
    <text evidence="2">The sequence shown here is derived from an EMBL/GenBank/DDBJ whole genome shotgun (WGS) entry which is preliminary data.</text>
</comment>
<feature type="transmembrane region" description="Helical" evidence="1">
    <location>
        <begin position="178"/>
        <end position="196"/>
    </location>
</feature>
<evidence type="ECO:0000313" key="2">
    <source>
        <dbReference type="EMBL" id="MBC8562261.1"/>
    </source>
</evidence>
<accession>A0ABR7N0V2</accession>
<feature type="transmembrane region" description="Helical" evidence="1">
    <location>
        <begin position="122"/>
        <end position="142"/>
    </location>
</feature>
<feature type="transmembrane region" description="Helical" evidence="1">
    <location>
        <begin position="365"/>
        <end position="385"/>
    </location>
</feature>
<proteinExistence type="predicted"/>